<dbReference type="Gene3D" id="3.40.50.2300">
    <property type="match status" value="1"/>
</dbReference>
<dbReference type="RefSeq" id="WP_377025282.1">
    <property type="nucleotide sequence ID" value="NZ_JBHLTS010000075.1"/>
</dbReference>
<dbReference type="Proteomes" id="UP001589828">
    <property type="component" value="Unassembled WGS sequence"/>
</dbReference>
<dbReference type="EMBL" id="JBHLTS010000075">
    <property type="protein sequence ID" value="MFC0517532.1"/>
    <property type="molecule type" value="Genomic_DNA"/>
</dbReference>
<comment type="caution">
    <text evidence="3">The sequence shown here is derived from an EMBL/GenBank/DDBJ whole genome shotgun (WGS) entry which is preliminary data.</text>
</comment>
<evidence type="ECO:0000256" key="1">
    <source>
        <dbReference type="PROSITE-ProRule" id="PRU00169"/>
    </source>
</evidence>
<organism evidence="3 4">
    <name type="scientific">Mucilaginibacter angelicae</name>
    <dbReference type="NCBI Taxonomy" id="869718"/>
    <lineage>
        <taxon>Bacteria</taxon>
        <taxon>Pseudomonadati</taxon>
        <taxon>Bacteroidota</taxon>
        <taxon>Sphingobacteriia</taxon>
        <taxon>Sphingobacteriales</taxon>
        <taxon>Sphingobacteriaceae</taxon>
        <taxon>Mucilaginibacter</taxon>
    </lineage>
</organism>
<reference evidence="3 4" key="1">
    <citation type="submission" date="2024-09" db="EMBL/GenBank/DDBJ databases">
        <authorList>
            <person name="Sun Q."/>
            <person name="Mori K."/>
        </authorList>
    </citation>
    <scope>NUCLEOTIDE SEQUENCE [LARGE SCALE GENOMIC DNA]</scope>
    <source>
        <strain evidence="3 4">NCAIM B.02415</strain>
    </source>
</reference>
<accession>A0ABV6LDJ8</accession>
<dbReference type="Pfam" id="PF00072">
    <property type="entry name" value="Response_reg"/>
    <property type="match status" value="1"/>
</dbReference>
<dbReference type="InterPro" id="IPR011006">
    <property type="entry name" value="CheY-like_superfamily"/>
</dbReference>
<protein>
    <submittedName>
        <fullName evidence="3">Response regulator</fullName>
    </submittedName>
</protein>
<feature type="domain" description="Response regulatory" evidence="2">
    <location>
        <begin position="9"/>
        <end position="135"/>
    </location>
</feature>
<dbReference type="InterPro" id="IPR001789">
    <property type="entry name" value="Sig_transdc_resp-reg_receiver"/>
</dbReference>
<dbReference type="PANTHER" id="PTHR44520:SF2">
    <property type="entry name" value="RESPONSE REGULATOR RCP1"/>
    <property type="match status" value="1"/>
</dbReference>
<feature type="modified residue" description="4-aspartylphosphate" evidence="1">
    <location>
        <position position="65"/>
    </location>
</feature>
<proteinExistence type="predicted"/>
<keyword evidence="4" id="KW-1185">Reference proteome</keyword>
<gene>
    <name evidence="3" type="ORF">ACFFGT_25190</name>
</gene>
<dbReference type="InterPro" id="IPR052893">
    <property type="entry name" value="TCS_response_regulator"/>
</dbReference>
<keyword evidence="1" id="KW-0597">Phosphoprotein</keyword>
<dbReference type="PANTHER" id="PTHR44520">
    <property type="entry name" value="RESPONSE REGULATOR RCP1-RELATED"/>
    <property type="match status" value="1"/>
</dbReference>
<name>A0ABV6LDJ8_9SPHI</name>
<evidence type="ECO:0000313" key="3">
    <source>
        <dbReference type="EMBL" id="MFC0517532.1"/>
    </source>
</evidence>
<dbReference type="PROSITE" id="PS50110">
    <property type="entry name" value="RESPONSE_REGULATORY"/>
    <property type="match status" value="1"/>
</dbReference>
<sequence>MIAERNPANTWIVDDDSIYVYGLKKLIGKKELNTRLSHFLNGQEAINALKKTKEDHQLPDVILLDINMPVMDGWDFLNEFAKLKPQTGKNITVYIISSSIDLNDMHRAKNISEVSDYIFKPIKASHLTEIFAQTKWSANEGIKKYGT</sequence>
<dbReference type="SMART" id="SM00448">
    <property type="entry name" value="REC"/>
    <property type="match status" value="1"/>
</dbReference>
<evidence type="ECO:0000313" key="4">
    <source>
        <dbReference type="Proteomes" id="UP001589828"/>
    </source>
</evidence>
<dbReference type="SUPFAM" id="SSF52172">
    <property type="entry name" value="CheY-like"/>
    <property type="match status" value="1"/>
</dbReference>
<evidence type="ECO:0000259" key="2">
    <source>
        <dbReference type="PROSITE" id="PS50110"/>
    </source>
</evidence>